<name>A0A1M2VW39_TRAPU</name>
<comment type="catalytic activity">
    <reaction evidence="1">
        <text>RNA(n) + a ribonucleoside 5'-triphosphate = RNA(n+1) + diphosphate</text>
        <dbReference type="Rhea" id="RHEA:21248"/>
        <dbReference type="Rhea" id="RHEA-COMP:14527"/>
        <dbReference type="Rhea" id="RHEA-COMP:17342"/>
        <dbReference type="ChEBI" id="CHEBI:33019"/>
        <dbReference type="ChEBI" id="CHEBI:61557"/>
        <dbReference type="ChEBI" id="CHEBI:140395"/>
        <dbReference type="EC" id="2.7.7.48"/>
    </reaction>
</comment>
<dbReference type="EMBL" id="MNAD01000569">
    <property type="protein sequence ID" value="OJT11834.1"/>
    <property type="molecule type" value="Genomic_DNA"/>
</dbReference>
<evidence type="ECO:0000313" key="4">
    <source>
        <dbReference type="Proteomes" id="UP000184267"/>
    </source>
</evidence>
<sequence>MDIFMTSLPHGTSKHQLKLELASILHSPPFSDPSNPRMNFEVYLFPQKKRSPWQYGTLTLPSADVGNRFLQMYGHPTAQHYLTLGATRVQFQLSKKDPRMEVLERVRRQPFEDPRIAQSRERDAEDLRSRQVHFVTIQFGWECRDQVFSVEWEKSCSAFLVFVEERREFRIKVHGSGLEDTRIIAIRANQIAWTSAAVHQSSGVPVVFFSLSYPPSFETESSFSGFLSAITNDDPTPRRKWSAFDESHEAVAPYTSLALRLEAASVDDLEQFRQLARAAHCTHPDNFAYHVERRGLFAQDVREECAFWAMRQPWMVAFQVEALLRSCLVDFKEMLRLRRPIETLLHSKGRDHTAALLRDFIAQAKALFWYGEDPTSQGHSPQAELYSGDVVELFTSVAANFVYKPLNTALNTADATAPFHCLRVTITPTTMILEGPFPERSNRVMRKYYRSQDSFLRVCFQDENRLQLRFDREINGTDFVNRRVKSVLLGGLAFPGGRFDFLAYSQSALKEHAVWFVKPFRHTDDQGYTHFVDAAEIIGSLGTFRNLTFDPKLIYCPARYAARISQAFTATDASITIDVGQIIVGNDIKDASGKRAFTDGVGTISPQLAKDIWRALQENRRRGRRDRTYPRAYQIRFQGSKGMLSVDHTLPGRSILLRPSMIKFESPDSRNIEVARAFEKPAPYYLNRPLIMLLEGLGVPYEVFQRLQDNAVRDVKGAVESLERSARLLEGHGLGGSFRLTSVMLGLHKLGLGPLDADVFWRQTMDFSINHVLRELKHRARIPVPEGWTLVGVADVHGYLEEGEIFVCIDAPDRGSLRYLEGRTLISRSPTIHPGDAQVVHAIGRPPPGSPFAKESLRNTVVFSIKGTRPLPSCLGGGDLDGDEYNVTSMPELLPPRTFHAAEYEATPRKLVDHESTMADVAEFVAEYINSDTLGIIAITWLIIADQSTLGILDPDCLKLAALHSDAVDYPKSGQPVPVQHIPRLKFPTKPDWNAPETMSIDSTSNSPRFYESVRAIGKLYRSIDLPALRTVDRAARYQIRHMRQDGQDVLPTILAQFRANRFGEEDEVFNAVRDHIAGFIYSGSYDQATVTSTWELYNSYVSRLRAICADHALENSRTAMLTEEEAVVGTIVAKCSQPRKRRDLIAQLREQTATLVSDVRHELEGEDDTPHEVSLLRAWTAFRIGNMERRYFGGHSFGWIALGGIFDTIKDIEDEERTITRRA</sequence>
<dbReference type="EC" id="2.7.7.48" evidence="1"/>
<dbReference type="Proteomes" id="UP000184267">
    <property type="component" value="Unassembled WGS sequence"/>
</dbReference>
<evidence type="ECO:0000259" key="2">
    <source>
        <dbReference type="Pfam" id="PF05183"/>
    </source>
</evidence>
<comment type="similarity">
    <text evidence="1">Belongs to the RdRP family.</text>
</comment>
<keyword evidence="1" id="KW-0696">RNA-directed RNA polymerase</keyword>
<reference evidence="3 4" key="1">
    <citation type="submission" date="2016-10" db="EMBL/GenBank/DDBJ databases">
        <title>Genome sequence of the basidiomycete white-rot fungus Trametes pubescens.</title>
        <authorList>
            <person name="Makela M.R."/>
            <person name="Granchi Z."/>
            <person name="Peng M."/>
            <person name="De Vries R.P."/>
            <person name="Grigoriev I."/>
            <person name="Riley R."/>
            <person name="Hilden K."/>
        </authorList>
    </citation>
    <scope>NUCLEOTIDE SEQUENCE [LARGE SCALE GENOMIC DNA]</scope>
    <source>
        <strain evidence="3 4">FBCC735</strain>
    </source>
</reference>
<evidence type="ECO:0000313" key="3">
    <source>
        <dbReference type="EMBL" id="OJT11834.1"/>
    </source>
</evidence>
<gene>
    <name evidence="3" type="ORF">TRAPUB_11629</name>
</gene>
<dbReference type="InterPro" id="IPR007855">
    <property type="entry name" value="RDRP"/>
</dbReference>
<dbReference type="OMA" id="HESFLRV"/>
<dbReference type="OrthoDB" id="6513042at2759"/>
<organism evidence="3 4">
    <name type="scientific">Trametes pubescens</name>
    <name type="common">White-rot fungus</name>
    <dbReference type="NCBI Taxonomy" id="154538"/>
    <lineage>
        <taxon>Eukaryota</taxon>
        <taxon>Fungi</taxon>
        <taxon>Dikarya</taxon>
        <taxon>Basidiomycota</taxon>
        <taxon>Agaricomycotina</taxon>
        <taxon>Agaricomycetes</taxon>
        <taxon>Polyporales</taxon>
        <taxon>Polyporaceae</taxon>
        <taxon>Trametes</taxon>
    </lineage>
</organism>
<dbReference type="GO" id="GO:0003968">
    <property type="term" value="F:RNA-directed RNA polymerase activity"/>
    <property type="evidence" value="ECO:0007669"/>
    <property type="project" value="UniProtKB-KW"/>
</dbReference>
<keyword evidence="1" id="KW-0694">RNA-binding</keyword>
<comment type="caution">
    <text evidence="3">The sequence shown here is derived from an EMBL/GenBank/DDBJ whole genome shotgun (WGS) entry which is preliminary data.</text>
</comment>
<feature type="domain" description="RDRP core" evidence="2">
    <location>
        <begin position="426"/>
        <end position="1024"/>
    </location>
</feature>
<accession>A0A1M2VW39</accession>
<dbReference type="GO" id="GO:0031380">
    <property type="term" value="C:nuclear RNA-directed RNA polymerase complex"/>
    <property type="evidence" value="ECO:0007669"/>
    <property type="project" value="TreeGrafter"/>
</dbReference>
<dbReference type="STRING" id="154538.A0A1M2VW39"/>
<protein>
    <recommendedName>
        <fullName evidence="1">RNA-dependent RNA polymerase</fullName>
        <ecNumber evidence="1">2.7.7.48</ecNumber>
    </recommendedName>
</protein>
<keyword evidence="1" id="KW-0548">Nucleotidyltransferase</keyword>
<proteinExistence type="inferred from homology"/>
<keyword evidence="1" id="KW-0808">Transferase</keyword>
<dbReference type="GO" id="GO:0030422">
    <property type="term" value="P:siRNA processing"/>
    <property type="evidence" value="ECO:0007669"/>
    <property type="project" value="TreeGrafter"/>
</dbReference>
<keyword evidence="4" id="KW-1185">Reference proteome</keyword>
<dbReference type="PANTHER" id="PTHR23079:SF55">
    <property type="entry name" value="RNA-DIRECTED RNA POLYMERASE"/>
    <property type="match status" value="1"/>
</dbReference>
<dbReference type="GO" id="GO:0003723">
    <property type="term" value="F:RNA binding"/>
    <property type="evidence" value="ECO:0007669"/>
    <property type="project" value="UniProtKB-KW"/>
</dbReference>
<dbReference type="InterPro" id="IPR057596">
    <property type="entry name" value="RDRP_core"/>
</dbReference>
<dbReference type="Pfam" id="PF05183">
    <property type="entry name" value="RdRP"/>
    <property type="match status" value="1"/>
</dbReference>
<dbReference type="AlphaFoldDB" id="A0A1M2VW39"/>
<dbReference type="PANTHER" id="PTHR23079">
    <property type="entry name" value="RNA-DEPENDENT RNA POLYMERASE"/>
    <property type="match status" value="1"/>
</dbReference>
<evidence type="ECO:0000256" key="1">
    <source>
        <dbReference type="RuleBase" id="RU363098"/>
    </source>
</evidence>